<evidence type="ECO:0000256" key="1">
    <source>
        <dbReference type="ARBA" id="ARBA00022448"/>
    </source>
</evidence>
<feature type="compositionally biased region" description="Polar residues" evidence="3">
    <location>
        <begin position="773"/>
        <end position="784"/>
    </location>
</feature>
<feature type="domain" description="Mon2 C-terminal" evidence="5">
    <location>
        <begin position="1111"/>
        <end position="1269"/>
    </location>
</feature>
<feature type="domain" description="Mon2/Sec7/BIG1-like dimerisation and cyclophilin-binding" evidence="6">
    <location>
        <begin position="3"/>
        <end position="180"/>
    </location>
</feature>
<proteinExistence type="predicted"/>
<evidence type="ECO:0000256" key="3">
    <source>
        <dbReference type="SAM" id="MobiDB-lite"/>
    </source>
</evidence>
<reference evidence="7" key="1">
    <citation type="submission" date="2022-07" db="EMBL/GenBank/DDBJ databases">
        <title>Phylogenomic reconstructions and comparative analyses of Kickxellomycotina fungi.</title>
        <authorList>
            <person name="Reynolds N.K."/>
            <person name="Stajich J.E."/>
            <person name="Barry K."/>
            <person name="Grigoriev I.V."/>
            <person name="Crous P."/>
            <person name="Smith M.E."/>
        </authorList>
    </citation>
    <scope>NUCLEOTIDE SEQUENCE</scope>
    <source>
        <strain evidence="7">NBRC 100468</strain>
    </source>
</reference>
<dbReference type="InterPro" id="IPR032691">
    <property type="entry name" value="Mon2/Sec7/BIG1-like_HUS"/>
</dbReference>
<evidence type="ECO:0000313" key="8">
    <source>
        <dbReference type="Proteomes" id="UP001150538"/>
    </source>
</evidence>
<keyword evidence="2" id="KW-0653">Protein transport</keyword>
<evidence type="ECO:0000259" key="5">
    <source>
        <dbReference type="Pfam" id="PF16206"/>
    </source>
</evidence>
<dbReference type="Pfam" id="PF16206">
    <property type="entry name" value="Mon2_C"/>
    <property type="match status" value="1"/>
</dbReference>
<dbReference type="OrthoDB" id="294853at2759"/>
<comment type="caution">
    <text evidence="7">The sequence shown here is derived from an EMBL/GenBank/DDBJ whole genome shotgun (WGS) entry which is preliminary data.</text>
</comment>
<feature type="region of interest" description="Disordered" evidence="3">
    <location>
        <begin position="959"/>
        <end position="979"/>
    </location>
</feature>
<accession>A0A9W7ZU26</accession>
<dbReference type="Proteomes" id="UP001150538">
    <property type="component" value="Unassembled WGS sequence"/>
</dbReference>
<dbReference type="GO" id="GO:0015031">
    <property type="term" value="P:protein transport"/>
    <property type="evidence" value="ECO:0007669"/>
    <property type="project" value="UniProtKB-KW"/>
</dbReference>
<feature type="region of interest" description="Disordered" evidence="3">
    <location>
        <begin position="1288"/>
        <end position="1307"/>
    </location>
</feature>
<feature type="domain" description="Mon2/Sec7/BIG1-like HUS" evidence="4">
    <location>
        <begin position="232"/>
        <end position="352"/>
    </location>
</feature>
<evidence type="ECO:0000259" key="6">
    <source>
        <dbReference type="Pfam" id="PF16213"/>
    </source>
</evidence>
<evidence type="ECO:0000313" key="7">
    <source>
        <dbReference type="EMBL" id="KAJ1912971.1"/>
    </source>
</evidence>
<sequence>MSDNTLATYLKAELQLLSTEAKKKYPEVKEASERVIVVLRGHSNKDKTSKEIASELAKSEDVLRPLSMALDLRVPKLVAVAMRCIQRLTQYKAIANTSIREVLKSMNKVSDIDTDTQIKILQIILPLVRNYDSIRDATLAEAFLLCFKLQESASSDPVILMTAAVTIRQLVDVVFERVAAINTADGESRQSSQETKPERSVSPVNSIGGSSINTQQSSVTSSLGSIALDPSVKDAYFILKDLCLMIKGEEPVFIRGPKLKKSFGYELIESIISNHHNLFPKYAELSKLVAVQLAPIFIQFLINPGPELCSFQAVPLQFRLIHLFIKHWSQTFSKETSIFLNILIRLIDSIPNSDETTAALLLCKDGKFLDDTLEELNDIKETTLGRSLMTPIIDLEEHKNAPKDASVFIDIPLNYRALSLEVIRNILSDVGLVRVLYELFDLEDKNEDNKKKQRNKDWSIGAIITSLGKVVTERPDICSPSSAESWPRALLNEGNGGGIESSTVAENTKFGDMATLMTLDSVTLRTSLLQSFEKSTIPRVPENYLYYLSLVSIIDLVNGMARPILDKRIHCPTTQVQLRILNSDDKEQNSHDPITKLTEDWADSNWPVLLATFSFFMNVTMEPALFEPMLASQENLINLLGVFGMTSARDSFFSLLYRHCIPNSSVSHLERKLQQKRDSEEPTAKSKSQANSMLTKETKIPFLLNYGNIQALTSLLNCAGYLANSLGPLWYPVLITYQQAEEILYRNYGISEKQSSNVAEGGTLSSPVGGGHDNSSTPGVNGNYNNTNTRGLLVSQHQFTSMPNLARKLVSRFDQLLQSVEHFTRDTSMWFISSLCLLGSDLGGIPTRNENKQAIQDMTGLANFQARISVAVSRMIFPIRILRYLAINNMDKLLDINDNEAAETKGIFKNVSPTELILHYLLDTATFIDVAPELRTFSCEVVSEVVLIAMDRAIKITTEEDEESTTKRSDKTAQEKASRNDDIQLQILTPLAQMMMMMMPTEKYNSNDSFSDTDQKLFTPTAEVQSLALETLNKLLQTSGQSIVNAWDVIFDILQSVVDGVSINSGAQDDKSGDNEKPTEGHNKSKIKASIASKTTLIKASFACLQLICSDFLSILPPGCLRRCVRLIGNYGHQTLDLNLALTSIGLAWDVSNHLRDQVQNLKNHDTTVYSGDCGKNLEEALSDNVDLNQIWSTPLDSQATTVRNVQLMWLLLIHSISKLCTDSRSEVRNGTIQTIFRMLDMHGQYFEPRVWNTLLWRLLHPMVDQVFECRLNKVFECFVALKEPTPNADDNHSNEAVGDQGQKPKKTDHLVMTRSGVWIENPHSLGLKQWDETLTMVLQGIVKVWATNPLLLAPKDRSIFIKDQLKAWEKLWNWIYSICCYNFDGGSSSQSQDALKNIQVPSKLVDVLELKRMLFSKHIVKLSVDLISQLVEACKSELVINQGSGRDEPSLQLWQVSWSNIINIGLGVTGYLPNQVNSGGGDADNSHIFSNVRDNGEPIYTQDWLVKFVEILESKVLDVWIECDLFVRGNLQELLDLLRSLVLYFDAPSYTSDTNRLTKLQEVVLGTLQKLESLTTANGAVDTKGEGKKESSLDAIEATRILVDEYAKYTNLPYVILGEMDEKIPHFDSKLLSDQFSSAKGSCGKGSLDRYQEIWGLPEWKKRMSHYNNIPIRPTLISLAKQTIQRMSAVFIKHLLPKDAKKDDNESPGSYHGVNSETIMSLLKGKEIVTIILSAGIALSYSLNQSQDIETRRSSLQQKEYKEVAEAIQSVWPIAADSLLALIPSVLGSMSAIQDSLSPDIIQSTWSSLVTILEIVLAKSTVSVNSQHQQAGISEDSEEDSNSVVWYQVSLLNTVLVESLRYINQVKSVANSPVLDKNGKGSNFDKASSKDALVTMWLPEWKRIISLLQHAISLPGVLDNPYMIVATPDCTSTAKNITDMSLEFVSLTWLFALCGKLDFNSSGSANGASHLLYDIGGLETLVNRYKFIVTSISDAGKDESGPDGDTNSESSPVVPLEISRIAAPALLKHCHLVLTHYNKYRLLFQNSATSLPLPGLYYSTVAFILYYLSILEFRSGIYNALSKPNKDTDINGISSPLGNLVQSCEGEKNIHIRYLYPSLCDLVSCSDSFTVYLVQKCLRRLSFNIDISNF</sequence>
<dbReference type="EMBL" id="JANBPU010000297">
    <property type="protein sequence ID" value="KAJ1912971.1"/>
    <property type="molecule type" value="Genomic_DNA"/>
</dbReference>
<feature type="compositionally biased region" description="Polar residues" evidence="3">
    <location>
        <begin position="202"/>
        <end position="216"/>
    </location>
</feature>
<evidence type="ECO:0000256" key="2">
    <source>
        <dbReference type="ARBA" id="ARBA00022927"/>
    </source>
</evidence>
<organism evidence="7 8">
    <name type="scientific">Mycoemilia scoparia</name>
    <dbReference type="NCBI Taxonomy" id="417184"/>
    <lineage>
        <taxon>Eukaryota</taxon>
        <taxon>Fungi</taxon>
        <taxon>Fungi incertae sedis</taxon>
        <taxon>Zoopagomycota</taxon>
        <taxon>Kickxellomycotina</taxon>
        <taxon>Kickxellomycetes</taxon>
        <taxon>Kickxellales</taxon>
        <taxon>Kickxellaceae</taxon>
        <taxon>Mycoemilia</taxon>
    </lineage>
</organism>
<keyword evidence="8" id="KW-1185">Reference proteome</keyword>
<evidence type="ECO:0000259" key="4">
    <source>
        <dbReference type="Pfam" id="PF12783"/>
    </source>
</evidence>
<keyword evidence="1" id="KW-0813">Transport</keyword>
<feature type="compositionally biased region" description="Basic and acidic residues" evidence="3">
    <location>
        <begin position="1068"/>
        <end position="1083"/>
    </location>
</feature>
<feature type="region of interest" description="Disordered" evidence="3">
    <location>
        <begin position="1065"/>
        <end position="1086"/>
    </location>
</feature>
<name>A0A9W7ZU26_9FUNG</name>
<dbReference type="Pfam" id="PF16213">
    <property type="entry name" value="DCB"/>
    <property type="match status" value="1"/>
</dbReference>
<feature type="region of interest" description="Disordered" evidence="3">
    <location>
        <begin position="759"/>
        <end position="784"/>
    </location>
</feature>
<dbReference type="Pfam" id="PF12783">
    <property type="entry name" value="Sec7-like_HUS"/>
    <property type="match status" value="1"/>
</dbReference>
<feature type="region of interest" description="Disordered" evidence="3">
    <location>
        <begin position="186"/>
        <end position="216"/>
    </location>
</feature>
<gene>
    <name evidence="7" type="primary">MON2</name>
    <name evidence="7" type="ORF">H4219_005399</name>
</gene>
<protein>
    <submittedName>
        <fullName evidence="7">Endocytosis and vacuole integrity protein</fullName>
    </submittedName>
</protein>
<dbReference type="GO" id="GO:0005794">
    <property type="term" value="C:Golgi apparatus"/>
    <property type="evidence" value="ECO:0007669"/>
    <property type="project" value="UniProtKB-ARBA"/>
</dbReference>
<dbReference type="InterPro" id="IPR032817">
    <property type="entry name" value="Mon2_C"/>
</dbReference>
<dbReference type="InterPro" id="IPR032629">
    <property type="entry name" value="DCB_dom"/>
</dbReference>